<dbReference type="Proteomes" id="UP000322234">
    <property type="component" value="Unassembled WGS sequence"/>
</dbReference>
<gene>
    <name evidence="2" type="ORF">E5288_WYG012059</name>
</gene>
<feature type="compositionally biased region" description="Basic residues" evidence="1">
    <location>
        <begin position="7"/>
        <end position="23"/>
    </location>
</feature>
<evidence type="ECO:0000313" key="2">
    <source>
        <dbReference type="EMBL" id="MXQ84094.1"/>
    </source>
</evidence>
<name>A0A6B0R8E0_9CETA</name>
<evidence type="ECO:0000256" key="1">
    <source>
        <dbReference type="SAM" id="MobiDB-lite"/>
    </source>
</evidence>
<reference evidence="2" key="1">
    <citation type="submission" date="2019-10" db="EMBL/GenBank/DDBJ databases">
        <title>The sequence and de novo assembly of the wild yak genome.</title>
        <authorList>
            <person name="Liu Y."/>
        </authorList>
    </citation>
    <scope>NUCLEOTIDE SEQUENCE [LARGE SCALE GENOMIC DNA]</scope>
    <source>
        <strain evidence="2">WY2019</strain>
    </source>
</reference>
<dbReference type="AlphaFoldDB" id="A0A6B0R8E0"/>
<sequence>MSVLSARGHRGPRPLRKLNPKKSWHIRMPHNLQKYGEQEGCEIPLWNLGTNPPTRTSQESSASQADGAKSPVDPRLTLFVTQRTIPGETVKPSRVSPASFLYHMLWLLSVCKSASLPEPRGVCSVKDHLRRLRTTLQAQKSGTTVVVQTDAKDGKRLRRLITHRLKAQLKNRATLCFKEMEVNDEGEQECGETHLWIPIQLKADYPAGPDGLILILSDDIHLSKHILKKMSVHTICTDLGVTISKLPGSLHSVSYALKTPETLKTLAYLSTHLSSSEHLQENCDDGVPQYSVPSATLRCFFSNVKMNS</sequence>
<keyword evidence="3" id="KW-1185">Reference proteome</keyword>
<feature type="region of interest" description="Disordered" evidence="1">
    <location>
        <begin position="1"/>
        <end position="23"/>
    </location>
</feature>
<comment type="caution">
    <text evidence="2">The sequence shown here is derived from an EMBL/GenBank/DDBJ whole genome shotgun (WGS) entry which is preliminary data.</text>
</comment>
<accession>A0A6B0R8E0</accession>
<feature type="region of interest" description="Disordered" evidence="1">
    <location>
        <begin position="45"/>
        <end position="73"/>
    </location>
</feature>
<evidence type="ECO:0000313" key="3">
    <source>
        <dbReference type="Proteomes" id="UP000322234"/>
    </source>
</evidence>
<organism evidence="2 3">
    <name type="scientific">Bos mutus</name>
    <name type="common">wild yak</name>
    <dbReference type="NCBI Taxonomy" id="72004"/>
    <lineage>
        <taxon>Eukaryota</taxon>
        <taxon>Metazoa</taxon>
        <taxon>Chordata</taxon>
        <taxon>Craniata</taxon>
        <taxon>Vertebrata</taxon>
        <taxon>Euteleostomi</taxon>
        <taxon>Mammalia</taxon>
        <taxon>Eutheria</taxon>
        <taxon>Laurasiatheria</taxon>
        <taxon>Artiodactyla</taxon>
        <taxon>Ruminantia</taxon>
        <taxon>Pecora</taxon>
        <taxon>Bovidae</taxon>
        <taxon>Bovinae</taxon>
        <taxon>Bos</taxon>
    </lineage>
</organism>
<dbReference type="EMBL" id="VBQZ03000019">
    <property type="protein sequence ID" value="MXQ84094.1"/>
    <property type="molecule type" value="Genomic_DNA"/>
</dbReference>
<proteinExistence type="predicted"/>
<protein>
    <submittedName>
        <fullName evidence="2">Uncharacterized protein</fullName>
    </submittedName>
</protein>
<feature type="compositionally biased region" description="Polar residues" evidence="1">
    <location>
        <begin position="48"/>
        <end position="64"/>
    </location>
</feature>